<dbReference type="Proteomes" id="UP001501578">
    <property type="component" value="Unassembled WGS sequence"/>
</dbReference>
<comment type="caution">
    <text evidence="2">The sequence shown here is derived from an EMBL/GenBank/DDBJ whole genome shotgun (WGS) entry which is preliminary data.</text>
</comment>
<organism evidence="2 3">
    <name type="scientific">Nonomuraea longicatena</name>
    <dbReference type="NCBI Taxonomy" id="83682"/>
    <lineage>
        <taxon>Bacteria</taxon>
        <taxon>Bacillati</taxon>
        <taxon>Actinomycetota</taxon>
        <taxon>Actinomycetes</taxon>
        <taxon>Streptosporangiales</taxon>
        <taxon>Streptosporangiaceae</taxon>
        <taxon>Nonomuraea</taxon>
    </lineage>
</organism>
<evidence type="ECO:0000313" key="2">
    <source>
        <dbReference type="EMBL" id="GAA0913256.1"/>
    </source>
</evidence>
<dbReference type="InterPro" id="IPR000182">
    <property type="entry name" value="GNAT_dom"/>
</dbReference>
<dbReference type="Pfam" id="PF13302">
    <property type="entry name" value="Acetyltransf_3"/>
    <property type="match status" value="1"/>
</dbReference>
<dbReference type="PROSITE" id="PS51186">
    <property type="entry name" value="GNAT"/>
    <property type="match status" value="1"/>
</dbReference>
<accession>A0ABP3Z1Q3</accession>
<dbReference type="InterPro" id="IPR016181">
    <property type="entry name" value="Acyl_CoA_acyltransferase"/>
</dbReference>
<dbReference type="SUPFAM" id="SSF55729">
    <property type="entry name" value="Acyl-CoA N-acyltransferases (Nat)"/>
    <property type="match status" value="1"/>
</dbReference>
<dbReference type="PANTHER" id="PTHR43441">
    <property type="entry name" value="RIBOSOMAL-PROTEIN-SERINE ACETYLTRANSFERASE"/>
    <property type="match status" value="1"/>
</dbReference>
<dbReference type="EMBL" id="BAAAHQ010000001">
    <property type="protein sequence ID" value="GAA0913256.1"/>
    <property type="molecule type" value="Genomic_DNA"/>
</dbReference>
<gene>
    <name evidence="2" type="ORF">GCM10009560_05080</name>
</gene>
<evidence type="ECO:0000259" key="1">
    <source>
        <dbReference type="PROSITE" id="PS51186"/>
    </source>
</evidence>
<feature type="domain" description="N-acetyltransferase" evidence="1">
    <location>
        <begin position="1"/>
        <end position="146"/>
    </location>
</feature>
<evidence type="ECO:0000313" key="3">
    <source>
        <dbReference type="Proteomes" id="UP001501578"/>
    </source>
</evidence>
<keyword evidence="3" id="KW-1185">Reference proteome</keyword>
<dbReference type="InterPro" id="IPR051908">
    <property type="entry name" value="Ribosomal_N-acetyltransferase"/>
</dbReference>
<protein>
    <submittedName>
        <fullName evidence="2">GNAT family protein</fullName>
    </submittedName>
</protein>
<sequence length="148" mass="15800">MAAVREAAADPYIPLVTSVPVPYTHAEGLAFVARQHDRAARGVGYSFAVADGRAVGQIGLWPARDGGAVIGYWVVRSARGRGVAGRALAAVAGWGLDVLRLDLLTLRVEPWNEPSIRAATRVGFERSGSVSMEVGGVDREMWVYTLLP</sequence>
<name>A0ABP3Z1Q3_9ACTN</name>
<dbReference type="Gene3D" id="3.40.630.30">
    <property type="match status" value="1"/>
</dbReference>
<dbReference type="PANTHER" id="PTHR43441:SF10">
    <property type="entry name" value="ACETYLTRANSFERASE"/>
    <property type="match status" value="1"/>
</dbReference>
<reference evidence="3" key="1">
    <citation type="journal article" date="2019" name="Int. J. Syst. Evol. Microbiol.">
        <title>The Global Catalogue of Microorganisms (GCM) 10K type strain sequencing project: providing services to taxonomists for standard genome sequencing and annotation.</title>
        <authorList>
            <consortium name="The Broad Institute Genomics Platform"/>
            <consortium name="The Broad Institute Genome Sequencing Center for Infectious Disease"/>
            <person name="Wu L."/>
            <person name="Ma J."/>
        </authorList>
    </citation>
    <scope>NUCLEOTIDE SEQUENCE [LARGE SCALE GENOMIC DNA]</scope>
    <source>
        <strain evidence="3">JCM 11136</strain>
    </source>
</reference>
<proteinExistence type="predicted"/>